<sequence length="552" mass="60874">MAILWPEAPDFGRNTAEEVLWRALAEQLPPDATLLHSVNLLEESTEREIDLLVLWPGVGIAAIEVKGGQVWHNDQGWHQGSGTDSHRMNPVRQVQDARHLLQEKLRRRGIGAGEARTAHLVAFPHTRFGPDFETSDCPRSMIIDAVDVAAAAARVFRAIGTHGQGERGLDAQDAQDLYDVLAGQLGAQTDVLGEVRAELDRLDLLTRDQADVLRFVAGQQRFQVVGGAGSGKTWLALEQARRRARTGERIALLCYSRGLGRYLRRVTDAWPARSRPAYVGLFHDLPRSWGAEPGTDDDPDYWERRLPLALADLAAERPPSDLFDSVVVDEAQDFGDLWWTSLLRCLKDPERGGLFLFGDAGQQVFARGGTAPIDLAPFELHENLRSTKPIAQLSGSVSDRRITARGGAGTPVRLIDVPAADAVEAADDAVDALLEEGWDPGDVALLTTRRRHPEQINRIDAVGHDAYWDDFFEGTDVFYGHVLNFKGLERPVVVLAVNGFREQERARSMVYTGLSRARSLLVLVGPREEIASIGGEAARRRLMEAEAWTPSA</sequence>
<evidence type="ECO:0000259" key="1">
    <source>
        <dbReference type="Pfam" id="PF08378"/>
    </source>
</evidence>
<dbReference type="Pfam" id="PF13538">
    <property type="entry name" value="UvrD_C_2"/>
    <property type="match status" value="1"/>
</dbReference>
<feature type="domain" description="NERD" evidence="1">
    <location>
        <begin position="15"/>
        <end position="109"/>
    </location>
</feature>
<evidence type="ECO:0000259" key="2">
    <source>
        <dbReference type="Pfam" id="PF13538"/>
    </source>
</evidence>
<evidence type="ECO:0000313" key="3">
    <source>
        <dbReference type="EMBL" id="TDE94815.1"/>
    </source>
</evidence>
<accession>A0ABY2E461</accession>
<keyword evidence="4" id="KW-1185">Reference proteome</keyword>
<dbReference type="InterPro" id="IPR000212">
    <property type="entry name" value="DNA_helicase_UvrD/REP"/>
</dbReference>
<dbReference type="Proteomes" id="UP000504882">
    <property type="component" value="Unassembled WGS sequence"/>
</dbReference>
<name>A0ABY2E461_9MICO</name>
<gene>
    <name evidence="3" type="ORF">EXU48_08440</name>
</gene>
<dbReference type="SUPFAM" id="SSF52540">
    <property type="entry name" value="P-loop containing nucleoside triphosphate hydrolases"/>
    <property type="match status" value="1"/>
</dbReference>
<reference evidence="3 4" key="1">
    <citation type="submission" date="2019-03" db="EMBL/GenBank/DDBJ databases">
        <title>Genomic features of bacteria from cold environments.</title>
        <authorList>
            <person name="Shen L."/>
        </authorList>
    </citation>
    <scope>NUCLEOTIDE SEQUENCE [LARGE SCALE GENOMIC DNA]</scope>
    <source>
        <strain evidence="4">T3246-1</strain>
    </source>
</reference>
<protein>
    <submittedName>
        <fullName evidence="3">NERD nuclease</fullName>
    </submittedName>
</protein>
<evidence type="ECO:0000313" key="4">
    <source>
        <dbReference type="Proteomes" id="UP000504882"/>
    </source>
</evidence>
<dbReference type="InterPro" id="IPR027417">
    <property type="entry name" value="P-loop_NTPase"/>
</dbReference>
<dbReference type="EMBL" id="SMNA01000004">
    <property type="protein sequence ID" value="TDE94815.1"/>
    <property type="molecule type" value="Genomic_DNA"/>
</dbReference>
<dbReference type="InterPro" id="IPR027785">
    <property type="entry name" value="UvrD-like_helicase_C"/>
</dbReference>
<dbReference type="PANTHER" id="PTHR11070">
    <property type="entry name" value="UVRD / RECB / PCRA DNA HELICASE FAMILY MEMBER"/>
    <property type="match status" value="1"/>
</dbReference>
<feature type="domain" description="UvrD-like helicase C-terminal" evidence="2">
    <location>
        <begin position="484"/>
        <end position="524"/>
    </location>
</feature>
<dbReference type="RefSeq" id="WP_133107225.1">
    <property type="nucleotide sequence ID" value="NZ_SMNA01000004.1"/>
</dbReference>
<comment type="caution">
    <text evidence="3">The sequence shown here is derived from an EMBL/GenBank/DDBJ whole genome shotgun (WGS) entry which is preliminary data.</text>
</comment>
<proteinExistence type="predicted"/>
<dbReference type="Gene3D" id="3.40.50.300">
    <property type="entry name" value="P-loop containing nucleotide triphosphate hydrolases"/>
    <property type="match status" value="2"/>
</dbReference>
<organism evidence="3 4">
    <name type="scientific">Occultella glacieicola</name>
    <dbReference type="NCBI Taxonomy" id="2518684"/>
    <lineage>
        <taxon>Bacteria</taxon>
        <taxon>Bacillati</taxon>
        <taxon>Actinomycetota</taxon>
        <taxon>Actinomycetes</taxon>
        <taxon>Micrococcales</taxon>
        <taxon>Ruaniaceae</taxon>
        <taxon>Occultella</taxon>
    </lineage>
</organism>
<dbReference type="Pfam" id="PF08378">
    <property type="entry name" value="NERD"/>
    <property type="match status" value="1"/>
</dbReference>
<dbReference type="InterPro" id="IPR011528">
    <property type="entry name" value="NERD"/>
</dbReference>